<name>A0A0A9HEZ7_ARUDO</name>
<protein>
    <submittedName>
        <fullName evidence="1">Uncharacterized protein</fullName>
    </submittedName>
</protein>
<reference evidence="1" key="2">
    <citation type="journal article" date="2015" name="Data Brief">
        <title>Shoot transcriptome of the giant reed, Arundo donax.</title>
        <authorList>
            <person name="Barrero R.A."/>
            <person name="Guerrero F.D."/>
            <person name="Moolhuijzen P."/>
            <person name="Goolsby J.A."/>
            <person name="Tidwell J."/>
            <person name="Bellgard S.E."/>
            <person name="Bellgard M.I."/>
        </authorList>
    </citation>
    <scope>NUCLEOTIDE SEQUENCE</scope>
    <source>
        <tissue evidence="1">Shoot tissue taken approximately 20 cm above the soil surface</tissue>
    </source>
</reference>
<accession>A0A0A9HEZ7</accession>
<reference evidence="1" key="1">
    <citation type="submission" date="2014-09" db="EMBL/GenBank/DDBJ databases">
        <authorList>
            <person name="Magalhaes I.L.F."/>
            <person name="Oliveira U."/>
            <person name="Santos F.R."/>
            <person name="Vidigal T.H.D.A."/>
            <person name="Brescovit A.D."/>
            <person name="Santos A.J."/>
        </authorList>
    </citation>
    <scope>NUCLEOTIDE SEQUENCE</scope>
    <source>
        <tissue evidence="1">Shoot tissue taken approximately 20 cm above the soil surface</tissue>
    </source>
</reference>
<dbReference type="EMBL" id="GBRH01162564">
    <property type="protein sequence ID" value="JAE35332.1"/>
    <property type="molecule type" value="Transcribed_RNA"/>
</dbReference>
<evidence type="ECO:0000313" key="1">
    <source>
        <dbReference type="EMBL" id="JAE35332.1"/>
    </source>
</evidence>
<organism evidence="1">
    <name type="scientific">Arundo donax</name>
    <name type="common">Giant reed</name>
    <name type="synonym">Donax arundinaceus</name>
    <dbReference type="NCBI Taxonomy" id="35708"/>
    <lineage>
        <taxon>Eukaryota</taxon>
        <taxon>Viridiplantae</taxon>
        <taxon>Streptophyta</taxon>
        <taxon>Embryophyta</taxon>
        <taxon>Tracheophyta</taxon>
        <taxon>Spermatophyta</taxon>
        <taxon>Magnoliopsida</taxon>
        <taxon>Liliopsida</taxon>
        <taxon>Poales</taxon>
        <taxon>Poaceae</taxon>
        <taxon>PACMAD clade</taxon>
        <taxon>Arundinoideae</taxon>
        <taxon>Arundineae</taxon>
        <taxon>Arundo</taxon>
    </lineage>
</organism>
<dbReference type="AlphaFoldDB" id="A0A0A9HEZ7"/>
<sequence length="45" mass="4955">MKRDVPFATSFFGETFYVEVGTWTLAPSDPLVSAPHKHTLTTSPS</sequence>
<proteinExistence type="predicted"/>